<keyword evidence="3" id="KW-1185">Reference proteome</keyword>
<keyword evidence="2" id="KW-0012">Acyltransferase</keyword>
<gene>
    <name evidence="2" type="ORF">ACFFLM_06990</name>
</gene>
<evidence type="ECO:0000313" key="2">
    <source>
        <dbReference type="EMBL" id="MFB9991711.1"/>
    </source>
</evidence>
<dbReference type="RefSeq" id="WP_380007244.1">
    <property type="nucleotide sequence ID" value="NZ_JBHLYR010000022.1"/>
</dbReference>
<keyword evidence="2" id="KW-0808">Transferase</keyword>
<accession>A0ABV6AW44</accession>
<evidence type="ECO:0000259" key="1">
    <source>
        <dbReference type="PROSITE" id="PS51186"/>
    </source>
</evidence>
<dbReference type="PANTHER" id="PTHR43610">
    <property type="entry name" value="BLL6696 PROTEIN"/>
    <property type="match status" value="1"/>
</dbReference>
<proteinExistence type="predicted"/>
<dbReference type="EC" id="2.3.-.-" evidence="2"/>
<dbReference type="SUPFAM" id="SSF55729">
    <property type="entry name" value="Acyl-CoA N-acyltransferases (Nat)"/>
    <property type="match status" value="1"/>
</dbReference>
<evidence type="ECO:0000313" key="3">
    <source>
        <dbReference type="Proteomes" id="UP001589733"/>
    </source>
</evidence>
<dbReference type="Proteomes" id="UP001589733">
    <property type="component" value="Unassembled WGS sequence"/>
</dbReference>
<dbReference type="PANTHER" id="PTHR43610:SF1">
    <property type="entry name" value="N-ACETYLTRANSFERASE DOMAIN-CONTAINING PROTEIN"/>
    <property type="match status" value="1"/>
</dbReference>
<feature type="domain" description="N-acetyltransferase" evidence="1">
    <location>
        <begin position="12"/>
        <end position="174"/>
    </location>
</feature>
<dbReference type="GO" id="GO:0016746">
    <property type="term" value="F:acyltransferase activity"/>
    <property type="evidence" value="ECO:0007669"/>
    <property type="project" value="UniProtKB-KW"/>
</dbReference>
<name>A0ABV6AW44_9DEIO</name>
<sequence>MHHALILSEGNLTLRFLTPADVPALLALTRATPDEWALMGNQPTEQTYFQEALDAPNALPFVLEVKGEVVGGTRLGALNQAHRAAEIGWTFLSPALHGTGANRRMKLLLLTYAFEDLWDGLGCVRLQIKTDARNVRSQRAIEKLGAVREGMLRSHMITASGYLRDTVMYSITREEWPGVKVGLGGSVKEV</sequence>
<comment type="caution">
    <text evidence="2">The sequence shown here is derived from an EMBL/GenBank/DDBJ whole genome shotgun (WGS) entry which is preliminary data.</text>
</comment>
<reference evidence="2 3" key="1">
    <citation type="submission" date="2024-09" db="EMBL/GenBank/DDBJ databases">
        <authorList>
            <person name="Sun Q."/>
            <person name="Mori K."/>
        </authorList>
    </citation>
    <scope>NUCLEOTIDE SEQUENCE [LARGE SCALE GENOMIC DNA]</scope>
    <source>
        <strain evidence="2 3">JCM 13503</strain>
    </source>
</reference>
<dbReference type="InterPro" id="IPR000182">
    <property type="entry name" value="GNAT_dom"/>
</dbReference>
<dbReference type="EMBL" id="JBHLYR010000022">
    <property type="protein sequence ID" value="MFB9991711.1"/>
    <property type="molecule type" value="Genomic_DNA"/>
</dbReference>
<dbReference type="Gene3D" id="3.40.630.30">
    <property type="match status" value="1"/>
</dbReference>
<protein>
    <submittedName>
        <fullName evidence="2">GNAT family N-acetyltransferase</fullName>
        <ecNumber evidence="2">2.3.-.-</ecNumber>
    </submittedName>
</protein>
<dbReference type="Pfam" id="PF13302">
    <property type="entry name" value="Acetyltransf_3"/>
    <property type="match status" value="1"/>
</dbReference>
<dbReference type="InterPro" id="IPR016181">
    <property type="entry name" value="Acyl_CoA_acyltransferase"/>
</dbReference>
<organism evidence="2 3">
    <name type="scientific">Deinococcus oregonensis</name>
    <dbReference type="NCBI Taxonomy" id="1805970"/>
    <lineage>
        <taxon>Bacteria</taxon>
        <taxon>Thermotogati</taxon>
        <taxon>Deinococcota</taxon>
        <taxon>Deinococci</taxon>
        <taxon>Deinococcales</taxon>
        <taxon>Deinococcaceae</taxon>
        <taxon>Deinococcus</taxon>
    </lineage>
</organism>
<dbReference type="PROSITE" id="PS51186">
    <property type="entry name" value="GNAT"/>
    <property type="match status" value="1"/>
</dbReference>